<comment type="caution">
    <text evidence="6">The sequence shown here is derived from an EMBL/GenBank/DDBJ whole genome shotgun (WGS) entry which is preliminary data.</text>
</comment>
<dbReference type="VEuPathDB" id="FungiDB:FOZG_04354"/>
<dbReference type="VEuPathDB" id="FungiDB:FOC4_g10000922"/>
<evidence type="ECO:0000256" key="3">
    <source>
        <dbReference type="ARBA" id="ARBA00023015"/>
    </source>
</evidence>
<keyword evidence="4" id="KW-0804">Transcription</keyword>
<dbReference type="Proteomes" id="UP000285084">
    <property type="component" value="Unassembled WGS sequence"/>
</dbReference>
<gene>
    <name evidence="6" type="ORF">BFJ69_g6692</name>
</gene>
<evidence type="ECO:0000256" key="2">
    <source>
        <dbReference type="ARBA" id="ARBA00022833"/>
    </source>
</evidence>
<keyword evidence="5" id="KW-0539">Nucleus</keyword>
<evidence type="ECO:0000313" key="6">
    <source>
        <dbReference type="EMBL" id="RKK76743.1"/>
    </source>
</evidence>
<dbReference type="VEuPathDB" id="FungiDB:FOC1_g10001346"/>
<evidence type="ECO:0008006" key="8">
    <source>
        <dbReference type="Google" id="ProtNLM"/>
    </source>
</evidence>
<dbReference type="EMBL" id="MRCX01000050">
    <property type="protein sequence ID" value="RKK76743.1"/>
    <property type="molecule type" value="Genomic_DNA"/>
</dbReference>
<proteinExistence type="predicted"/>
<evidence type="ECO:0000313" key="7">
    <source>
        <dbReference type="Proteomes" id="UP000285084"/>
    </source>
</evidence>
<evidence type="ECO:0000256" key="4">
    <source>
        <dbReference type="ARBA" id="ARBA00023163"/>
    </source>
</evidence>
<protein>
    <recommendedName>
        <fullName evidence="8">Transcription factor domain-containing protein</fullName>
    </recommendedName>
</protein>
<dbReference type="PANTHER" id="PTHR47660:SF2">
    <property type="entry name" value="TRANSCRIPTION FACTOR WITH C2H2 AND ZN(2)-CYS(6) DNA BINDING DOMAIN (EUROFUNG)"/>
    <property type="match status" value="1"/>
</dbReference>
<dbReference type="PANTHER" id="PTHR47660">
    <property type="entry name" value="TRANSCRIPTION FACTOR WITH C2H2 AND ZN(2)-CYS(6) DNA BINDING DOMAIN (EUROFUNG)-RELATED-RELATED"/>
    <property type="match status" value="1"/>
</dbReference>
<dbReference type="VEuPathDB" id="FungiDB:FOMG_04453"/>
<keyword evidence="2" id="KW-0862">Zinc</keyword>
<organism evidence="6 7">
    <name type="scientific">Fusarium oxysporum</name>
    <name type="common">Fusarium vascular wilt</name>
    <dbReference type="NCBI Taxonomy" id="5507"/>
    <lineage>
        <taxon>Eukaryota</taxon>
        <taxon>Fungi</taxon>
        <taxon>Dikarya</taxon>
        <taxon>Ascomycota</taxon>
        <taxon>Pezizomycotina</taxon>
        <taxon>Sordariomycetes</taxon>
        <taxon>Hypocreomycetidae</taxon>
        <taxon>Hypocreales</taxon>
        <taxon>Nectriaceae</taxon>
        <taxon>Fusarium</taxon>
        <taxon>Fusarium oxysporum species complex</taxon>
    </lineage>
</organism>
<sequence>MAQLYESDNSTTRDLQALQAYLRALEVGAWSGLKRKTEIACSFMQPGYTMLFQSGAFSSPPEQELSGGLDQGAQELDTVWKSRAMRESLKRLAIRAFMHDSQISILLEYVMMALHTPMAYIQRFAGKEGESKARRVAPIGSEWRQSSAARVAIWHAGQVLIRAREFPPTTLQNLDAVATYHGALVLWTYSILGNRSPTQAEIVISDGINRNGSTDNPSMTLVMLDGEENDDARALCILGHGTPGLNHPAYTGVKGTFCRRPCERNTTTAHHTSG</sequence>
<name>A0A420N900_FUSOX</name>
<reference evidence="6 7" key="1">
    <citation type="journal article" date="2018" name="Sci. Rep.">
        <title>Characterisation of pathogen-specific regions and novel effector candidates in Fusarium oxysporum f. sp. cepae.</title>
        <authorList>
            <person name="Armitage A.D."/>
            <person name="Taylor A."/>
            <person name="Sobczyk M.K."/>
            <person name="Baxter L."/>
            <person name="Greenfield B.P."/>
            <person name="Bates H.J."/>
            <person name="Wilson F."/>
            <person name="Jackson A.C."/>
            <person name="Ott S."/>
            <person name="Harrison R.J."/>
            <person name="Clarkson J.P."/>
        </authorList>
    </citation>
    <scope>NUCLEOTIDE SEQUENCE [LARGE SCALE GENOMIC DNA]</scope>
    <source>
        <strain evidence="6 7">Fo_A13</strain>
    </source>
</reference>
<dbReference type="GO" id="GO:0046872">
    <property type="term" value="F:metal ion binding"/>
    <property type="evidence" value="ECO:0007669"/>
    <property type="project" value="UniProtKB-KW"/>
</dbReference>
<keyword evidence="3" id="KW-0805">Transcription regulation</keyword>
<evidence type="ECO:0000256" key="1">
    <source>
        <dbReference type="ARBA" id="ARBA00022723"/>
    </source>
</evidence>
<dbReference type="VEuPathDB" id="FungiDB:FOZG_04355"/>
<dbReference type="AlphaFoldDB" id="A0A420N900"/>
<keyword evidence="1" id="KW-0479">Metal-binding</keyword>
<evidence type="ECO:0000256" key="5">
    <source>
        <dbReference type="ARBA" id="ARBA00023242"/>
    </source>
</evidence>
<accession>A0A420N900</accession>